<dbReference type="SUPFAM" id="SSF56112">
    <property type="entry name" value="Protein kinase-like (PK-like)"/>
    <property type="match status" value="1"/>
</dbReference>
<comment type="caution">
    <text evidence="3">The sequence shown here is derived from an EMBL/GenBank/DDBJ whole genome shotgun (WGS) entry which is preliminary data.</text>
</comment>
<dbReference type="InterPro" id="IPR000719">
    <property type="entry name" value="Prot_kinase_dom"/>
</dbReference>
<dbReference type="InterPro" id="IPR050588">
    <property type="entry name" value="WNK_Ser-Thr_kinase"/>
</dbReference>
<keyword evidence="3" id="KW-0418">Kinase</keyword>
<evidence type="ECO:0000313" key="4">
    <source>
        <dbReference type="Proteomes" id="UP000078348"/>
    </source>
</evidence>
<name>A0A196S5G3_BLAHN</name>
<dbReference type="Gene3D" id="1.10.510.10">
    <property type="entry name" value="Transferase(Phosphotransferase) domain 1"/>
    <property type="match status" value="1"/>
</dbReference>
<sequence>MGTTEEKGLSDLFKTESSIQSVPQYQIYKAYSTVDGKEVLYHVVHVDEWKKEVVECFMNALHIVHSYNSKQLFLECFGEEFDSGNHTIKYVTEAIPENIRSVYMGIGSVRLNLIRKWIQDILTGLADLHQKTESHDPIIHGRIRLQHLLYHRSTGQVRIGGYYWLTVANPGQQYQQVKWAEDDYSIGYYAPEVFTDGLWTTAVDIYALGMAVIHLLSGCHPYGELDDNTFMLSAMKRHLPPKGLLCLQSIDETLFQFLQQCIAPYEKRPSAEELLKHPFFSQDTDVEIPLKTPRVEGHPNNKDNSFELTFPSAFLRTVSHRREPALGQRFDHFSLEELSKAEKLSETPKMEKLPEVSKAEKLPETPKKEKLSETPKKEKLPEVSKTEKKEMETEVVKAEKKETLHTTVSHLRVTNPALTPVSSEERLVRNLPPSPPTRRNSLLSMKLPLAVRFITVHLHLDAMVLGVSLAVHHRVDLSDPCCPWSAVNDLVGSLNALRRARHMEELSGGEVREIQRGFCRAVVKALAAVQAQMEGMVPPVQDVFSRLRDEAEGLTVSCLIPAHLFNDDPNSDFGILARFPVAGAVSLSEAVRTTSEAMEAAIEEVRKRSGLGELNLEAKEWVKEEVQWMLELKLRQLVVCHLPEAHVLLSAKIDAAITAYQLPKSGLLSPSPSRPSVPSQEAPSISVLSSPFNSSLSVAHLSRPVKSQPAASSARPAEDVRPFEGEPLPPSSLLFLRIDVPVATSTSIMASTSASMIPSLTSSASASMIPSLTASTSASTIPSLTSSMIPSLTASMMALAPSAVHFECAYELRRPGQTQEVTAALLQWLRAMRLLRVGDAPVVQQRAVEAIEAVVGKVTVEEAKGVKKTKSGVEEAKVARKSKEVDYVELTVAEKDPSSYKVNVSRKKIEGADGGEKRISFDLDFRFDQRLEKVTEDIMNYLVNENGDIKDDAKSKLKDQILADLEREIKRVKGE</sequence>
<dbReference type="AlphaFoldDB" id="A0A196S5G3"/>
<dbReference type="OrthoDB" id="4062651at2759"/>
<dbReference type="Proteomes" id="UP000078348">
    <property type="component" value="Unassembled WGS sequence"/>
</dbReference>
<dbReference type="InterPro" id="IPR011009">
    <property type="entry name" value="Kinase-like_dom_sf"/>
</dbReference>
<keyword evidence="3" id="KW-0808">Transferase</keyword>
<accession>A0A196S5G3</accession>
<dbReference type="SMART" id="SM00220">
    <property type="entry name" value="S_TKc"/>
    <property type="match status" value="1"/>
</dbReference>
<keyword evidence="4" id="KW-1185">Reference proteome</keyword>
<protein>
    <submittedName>
        <fullName evidence="3">WNK-like protein kinase</fullName>
    </submittedName>
</protein>
<dbReference type="EMBL" id="LXWW01000549">
    <property type="protein sequence ID" value="OAO12330.1"/>
    <property type="molecule type" value="Genomic_DNA"/>
</dbReference>
<evidence type="ECO:0000259" key="2">
    <source>
        <dbReference type="PROSITE" id="PS50011"/>
    </source>
</evidence>
<evidence type="ECO:0000256" key="1">
    <source>
        <dbReference type="SAM" id="MobiDB-lite"/>
    </source>
</evidence>
<dbReference type="GO" id="GO:0005524">
    <property type="term" value="F:ATP binding"/>
    <property type="evidence" value="ECO:0007669"/>
    <property type="project" value="InterPro"/>
</dbReference>
<dbReference type="PROSITE" id="PS50011">
    <property type="entry name" value="PROTEIN_KINASE_DOM"/>
    <property type="match status" value="1"/>
</dbReference>
<dbReference type="STRING" id="478820.A0A196S5G3"/>
<dbReference type="GO" id="GO:0004672">
    <property type="term" value="F:protein kinase activity"/>
    <property type="evidence" value="ECO:0007669"/>
    <property type="project" value="InterPro"/>
</dbReference>
<reference evidence="3 4" key="1">
    <citation type="submission" date="2016-05" db="EMBL/GenBank/DDBJ databases">
        <title>Nuclear genome of Blastocystis sp. subtype 1 NandII.</title>
        <authorList>
            <person name="Gentekaki E."/>
            <person name="Curtis B."/>
            <person name="Stairs C."/>
            <person name="Eme L."/>
            <person name="Herman E."/>
            <person name="Klimes V."/>
            <person name="Arias M.C."/>
            <person name="Elias M."/>
            <person name="Hilliou F."/>
            <person name="Klute M."/>
            <person name="Malik S.-B."/>
            <person name="Pightling A."/>
            <person name="Rachubinski R."/>
            <person name="Salas D."/>
            <person name="Schlacht A."/>
            <person name="Suga H."/>
            <person name="Archibald J."/>
            <person name="Ball S.G."/>
            <person name="Clark G."/>
            <person name="Dacks J."/>
            <person name="Van Der Giezen M."/>
            <person name="Tsaousis A."/>
            <person name="Roger A."/>
        </authorList>
    </citation>
    <scope>NUCLEOTIDE SEQUENCE [LARGE SCALE GENOMIC DNA]</scope>
    <source>
        <strain evidence="4">ATCC 50177 / NandII</strain>
    </source>
</reference>
<gene>
    <name evidence="3" type="ORF">AV274_5953</name>
</gene>
<organism evidence="3 4">
    <name type="scientific">Blastocystis sp. subtype 1 (strain ATCC 50177 / NandII)</name>
    <dbReference type="NCBI Taxonomy" id="478820"/>
    <lineage>
        <taxon>Eukaryota</taxon>
        <taxon>Sar</taxon>
        <taxon>Stramenopiles</taxon>
        <taxon>Bigyra</taxon>
        <taxon>Opalozoa</taxon>
        <taxon>Opalinata</taxon>
        <taxon>Blastocystidae</taxon>
        <taxon>Blastocystis</taxon>
    </lineage>
</organism>
<feature type="region of interest" description="Disordered" evidence="1">
    <location>
        <begin position="343"/>
        <end position="400"/>
    </location>
</feature>
<dbReference type="Pfam" id="PF00069">
    <property type="entry name" value="Pkinase"/>
    <property type="match status" value="1"/>
</dbReference>
<evidence type="ECO:0000313" key="3">
    <source>
        <dbReference type="EMBL" id="OAO12330.1"/>
    </source>
</evidence>
<proteinExistence type="predicted"/>
<dbReference type="PANTHER" id="PTHR13902">
    <property type="entry name" value="SERINE/THREONINE-PROTEIN KINASE WNK WITH NO LYSINE -RELATED"/>
    <property type="match status" value="1"/>
</dbReference>
<feature type="domain" description="Protein kinase" evidence="2">
    <location>
        <begin position="13"/>
        <end position="280"/>
    </location>
</feature>